<dbReference type="GO" id="GO:0032259">
    <property type="term" value="P:methylation"/>
    <property type="evidence" value="ECO:0007669"/>
    <property type="project" value="UniProtKB-KW"/>
</dbReference>
<dbReference type="InterPro" id="IPR019614">
    <property type="entry name" value="SAM-dep_methyl-trfase"/>
</dbReference>
<keyword evidence="11" id="KW-1185">Reference proteome</keyword>
<evidence type="ECO:0000256" key="5">
    <source>
        <dbReference type="ARBA" id="ARBA00022679"/>
    </source>
</evidence>
<evidence type="ECO:0000313" key="10">
    <source>
        <dbReference type="EMBL" id="SFM23920.1"/>
    </source>
</evidence>
<dbReference type="SUPFAM" id="SSF88697">
    <property type="entry name" value="PUA domain-like"/>
    <property type="match status" value="1"/>
</dbReference>
<dbReference type="InterPro" id="IPR015947">
    <property type="entry name" value="PUA-like_sf"/>
</dbReference>
<dbReference type="InterPro" id="IPR029063">
    <property type="entry name" value="SAM-dependent_MTases_sf"/>
</dbReference>
<feature type="domain" description="S-adenosylmethionine-dependent methyltransferase" evidence="8">
    <location>
        <begin position="174"/>
        <end position="357"/>
    </location>
</feature>
<evidence type="ECO:0000313" key="11">
    <source>
        <dbReference type="Proteomes" id="UP000243629"/>
    </source>
</evidence>
<protein>
    <submittedName>
        <fullName evidence="10">23S rRNA (Cytosine1962-C5)-methyltransferase</fullName>
    </submittedName>
</protein>
<name>A0A1I4P8J0_9GAMM</name>
<dbReference type="STRING" id="1720063.SAMN05216217_102171"/>
<sequence length="397" mass="43702">MSLPGLRLKSNADRRIKAGHLWVFSNEVDIAQTPLTALESGQEVTIENASGKFLGLATVSPNNLVCARLHSRDASHPLDKSLLVHRLKVALSLRQRLFEQPFYRLVYGDSDLLPGLVVDRFGDYLVVQINTCGMQRVQDAIIEALVQVLKPAGILLRNDSGARALEGLPATVELGFGEVPERVALVENGVQFEAPVWTGQKTGWFYDHRVNRARLAPWVKGKRVLDLFSYIGGWGVQAAAFGASEVMCVDSSAPALDLVEQNAALNGVAERMSVVEGNVLDALRELKNAGEKFDVVIADPPAFIKKRKDIRNGEQAYRRLNEQAMRLLNRDGLLVSASCSMHLAEDSLRDIVNASARHLDRHLVITERGFQGPDHPLHPAIPETGYIKALFCRVLPA</sequence>
<keyword evidence="4 10" id="KW-0489">Methyltransferase</keyword>
<keyword evidence="5 10" id="KW-0808">Transferase</keyword>
<evidence type="ECO:0000259" key="9">
    <source>
        <dbReference type="Pfam" id="PF17785"/>
    </source>
</evidence>
<dbReference type="RefSeq" id="WP_093472574.1">
    <property type="nucleotide sequence ID" value="NZ_FOUI01000002.1"/>
</dbReference>
<evidence type="ECO:0000256" key="7">
    <source>
        <dbReference type="ARBA" id="ARBA00038091"/>
    </source>
</evidence>
<keyword evidence="2" id="KW-0963">Cytoplasm</keyword>
<comment type="subcellular location">
    <subcellularLocation>
        <location evidence="1">Cytoplasm</location>
    </subcellularLocation>
</comment>
<accession>A0A1I4P8J0</accession>
<organism evidence="10 11">
    <name type="scientific">Halopseudomonas yangmingensis</name>
    <dbReference type="NCBI Taxonomy" id="1720063"/>
    <lineage>
        <taxon>Bacteria</taxon>
        <taxon>Pseudomonadati</taxon>
        <taxon>Pseudomonadota</taxon>
        <taxon>Gammaproteobacteria</taxon>
        <taxon>Pseudomonadales</taxon>
        <taxon>Pseudomonadaceae</taxon>
        <taxon>Halopseudomonas</taxon>
    </lineage>
</organism>
<dbReference type="InterPro" id="IPR041532">
    <property type="entry name" value="RlmI-like_PUA"/>
</dbReference>
<proteinExistence type="inferred from homology"/>
<evidence type="ECO:0000256" key="6">
    <source>
        <dbReference type="ARBA" id="ARBA00022691"/>
    </source>
</evidence>
<dbReference type="GO" id="GO:0006364">
    <property type="term" value="P:rRNA processing"/>
    <property type="evidence" value="ECO:0007669"/>
    <property type="project" value="UniProtKB-KW"/>
</dbReference>
<dbReference type="Pfam" id="PF10672">
    <property type="entry name" value="Methyltrans_SAM"/>
    <property type="match status" value="1"/>
</dbReference>
<dbReference type="Gene3D" id="3.30.750.80">
    <property type="entry name" value="RNA methyltransferase domain (HRMD) like"/>
    <property type="match status" value="1"/>
</dbReference>
<evidence type="ECO:0000256" key="2">
    <source>
        <dbReference type="ARBA" id="ARBA00022490"/>
    </source>
</evidence>
<dbReference type="InterPro" id="IPR036974">
    <property type="entry name" value="PUA_sf"/>
</dbReference>
<evidence type="ECO:0000256" key="3">
    <source>
        <dbReference type="ARBA" id="ARBA00022552"/>
    </source>
</evidence>
<comment type="similarity">
    <text evidence="7">Belongs to the methyltransferase superfamily. RlmI family.</text>
</comment>
<evidence type="ECO:0000259" key="8">
    <source>
        <dbReference type="Pfam" id="PF10672"/>
    </source>
</evidence>
<dbReference type="Proteomes" id="UP000243629">
    <property type="component" value="Unassembled WGS sequence"/>
</dbReference>
<dbReference type="GO" id="GO:0003723">
    <property type="term" value="F:RNA binding"/>
    <property type="evidence" value="ECO:0007669"/>
    <property type="project" value="InterPro"/>
</dbReference>
<dbReference type="GO" id="GO:0008168">
    <property type="term" value="F:methyltransferase activity"/>
    <property type="evidence" value="ECO:0007669"/>
    <property type="project" value="UniProtKB-KW"/>
</dbReference>
<dbReference type="CDD" id="cd02440">
    <property type="entry name" value="AdoMet_MTases"/>
    <property type="match status" value="1"/>
</dbReference>
<evidence type="ECO:0000256" key="4">
    <source>
        <dbReference type="ARBA" id="ARBA00022603"/>
    </source>
</evidence>
<dbReference type="Gene3D" id="2.30.130.10">
    <property type="entry name" value="PUA domain"/>
    <property type="match status" value="1"/>
</dbReference>
<dbReference type="EMBL" id="FOUI01000002">
    <property type="protein sequence ID" value="SFM23920.1"/>
    <property type="molecule type" value="Genomic_DNA"/>
</dbReference>
<dbReference type="PANTHER" id="PTHR42873:SF1">
    <property type="entry name" value="S-ADENOSYLMETHIONINE-DEPENDENT METHYLTRANSFERASE DOMAIN-CONTAINING PROTEIN"/>
    <property type="match status" value="1"/>
</dbReference>
<dbReference type="GO" id="GO:0005737">
    <property type="term" value="C:cytoplasm"/>
    <property type="evidence" value="ECO:0007669"/>
    <property type="project" value="UniProtKB-SubCell"/>
</dbReference>
<dbReference type="PROSITE" id="PS50890">
    <property type="entry name" value="PUA"/>
    <property type="match status" value="1"/>
</dbReference>
<dbReference type="PANTHER" id="PTHR42873">
    <property type="entry name" value="RIBOSOMAL RNA LARGE SUBUNIT METHYLTRANSFERASE"/>
    <property type="match status" value="1"/>
</dbReference>
<dbReference type="SUPFAM" id="SSF53335">
    <property type="entry name" value="S-adenosyl-L-methionine-dependent methyltransferases"/>
    <property type="match status" value="1"/>
</dbReference>
<feature type="domain" description="RlmI-like PUA" evidence="9">
    <location>
        <begin position="6"/>
        <end position="72"/>
    </location>
</feature>
<dbReference type="AlphaFoldDB" id="A0A1I4P8J0"/>
<keyword evidence="3" id="KW-0698">rRNA processing</keyword>
<dbReference type="OrthoDB" id="9805492at2"/>
<reference evidence="11" key="1">
    <citation type="submission" date="2016-10" db="EMBL/GenBank/DDBJ databases">
        <authorList>
            <person name="Varghese N."/>
            <person name="Submissions S."/>
        </authorList>
    </citation>
    <scope>NUCLEOTIDE SEQUENCE [LARGE SCALE GENOMIC DNA]</scope>
    <source>
        <strain evidence="11">DSM 24213</strain>
    </source>
</reference>
<keyword evidence="6" id="KW-0949">S-adenosyl-L-methionine</keyword>
<gene>
    <name evidence="10" type="ORF">SAMN05216217_102171</name>
</gene>
<dbReference type="Pfam" id="PF17785">
    <property type="entry name" value="PUA_3"/>
    <property type="match status" value="1"/>
</dbReference>
<evidence type="ECO:0000256" key="1">
    <source>
        <dbReference type="ARBA" id="ARBA00004496"/>
    </source>
</evidence>
<dbReference type="Gene3D" id="3.40.50.150">
    <property type="entry name" value="Vaccinia Virus protein VP39"/>
    <property type="match status" value="1"/>
</dbReference>
<dbReference type="CDD" id="cd11572">
    <property type="entry name" value="RlmI_M_like"/>
    <property type="match status" value="1"/>
</dbReference>